<feature type="transmembrane region" description="Helical" evidence="6">
    <location>
        <begin position="313"/>
        <end position="333"/>
    </location>
</feature>
<feature type="transmembrane region" description="Helical" evidence="6">
    <location>
        <begin position="104"/>
        <end position="123"/>
    </location>
</feature>
<keyword evidence="3 6" id="KW-0812">Transmembrane</keyword>
<evidence type="ECO:0000256" key="3">
    <source>
        <dbReference type="ARBA" id="ARBA00022692"/>
    </source>
</evidence>
<keyword evidence="2" id="KW-1003">Cell membrane</keyword>
<evidence type="ECO:0000256" key="6">
    <source>
        <dbReference type="SAM" id="Phobius"/>
    </source>
</evidence>
<feature type="transmembrane region" description="Helical" evidence="6">
    <location>
        <begin position="345"/>
        <end position="362"/>
    </location>
</feature>
<feature type="transmembrane region" description="Helical" evidence="6">
    <location>
        <begin position="76"/>
        <end position="92"/>
    </location>
</feature>
<proteinExistence type="predicted"/>
<sequence length="419" mass="44476">MAVQVVILSAVATLALSVWAWRYVIGQFVESEPLATDAQSPLRQAWVQYRWPLIGLALVLAAFLLLSLSIEGFFNIWNVISLLILLAILVLTRTLGRQFQQNRSAFIGIMVLAGLFSVGSMNIEGFASGNNIKSMLLFASFLGIASIGQTLVALLGGLDLSIPFIIGGANVGLLYLIGLGVPPWLATLIVLLIGTVLGVINGLLSYRLQGQALIVTLGTGFAISGGVQIVTSIGSAYSGNVFGTVPAWLSNISAMNGSTFGLPFPPVILIWAVIALILIIGLRTTVYGRYLYALGVNRTSASRVMISEMRYWVMMYALSGFFAALTGGLLLGWSGGGFIGVGDQYLFLTLAAVVVGGTSLLGGAGGYGFTVIGVLVLQVLSSFLVGIGLDFKWQQFIFGLLILPMVALYARSPHIRTQI</sequence>
<evidence type="ECO:0000256" key="5">
    <source>
        <dbReference type="ARBA" id="ARBA00023136"/>
    </source>
</evidence>
<dbReference type="Pfam" id="PF02653">
    <property type="entry name" value="BPD_transp_2"/>
    <property type="match status" value="1"/>
</dbReference>
<feature type="transmembrane region" description="Helical" evidence="6">
    <location>
        <begin position="393"/>
        <end position="410"/>
    </location>
</feature>
<dbReference type="AlphaFoldDB" id="A0A7Y0AYE2"/>
<dbReference type="PANTHER" id="PTHR32196:SF72">
    <property type="entry name" value="RIBOSE IMPORT PERMEASE PROTEIN RBSC"/>
    <property type="match status" value="1"/>
</dbReference>
<feature type="transmembrane region" description="Helical" evidence="6">
    <location>
        <begin position="162"/>
        <end position="178"/>
    </location>
</feature>
<organism evidence="7 8">
    <name type="scientific">Rhizobium terricola</name>
    <dbReference type="NCBI Taxonomy" id="2728849"/>
    <lineage>
        <taxon>Bacteria</taxon>
        <taxon>Pseudomonadati</taxon>
        <taxon>Pseudomonadota</taxon>
        <taxon>Alphaproteobacteria</taxon>
        <taxon>Hyphomicrobiales</taxon>
        <taxon>Rhizobiaceae</taxon>
        <taxon>Rhizobium/Agrobacterium group</taxon>
        <taxon>Rhizobium</taxon>
    </lineage>
</organism>
<evidence type="ECO:0000313" key="7">
    <source>
        <dbReference type="EMBL" id="NML75662.1"/>
    </source>
</evidence>
<gene>
    <name evidence="7" type="ORF">HHL25_16145</name>
</gene>
<dbReference type="Proteomes" id="UP000541470">
    <property type="component" value="Unassembled WGS sequence"/>
</dbReference>
<feature type="transmembrane region" description="Helical" evidence="6">
    <location>
        <begin position="135"/>
        <end position="155"/>
    </location>
</feature>
<evidence type="ECO:0000256" key="1">
    <source>
        <dbReference type="ARBA" id="ARBA00004651"/>
    </source>
</evidence>
<dbReference type="InterPro" id="IPR001851">
    <property type="entry name" value="ABC_transp_permease"/>
</dbReference>
<dbReference type="CDD" id="cd06579">
    <property type="entry name" value="TM_PBP1_transp_AraH_like"/>
    <property type="match status" value="1"/>
</dbReference>
<feature type="transmembrane region" description="Helical" evidence="6">
    <location>
        <begin position="51"/>
        <end position="70"/>
    </location>
</feature>
<protein>
    <submittedName>
        <fullName evidence="7">ABC transporter permease</fullName>
    </submittedName>
</protein>
<feature type="transmembrane region" description="Helical" evidence="6">
    <location>
        <begin position="268"/>
        <end position="292"/>
    </location>
</feature>
<dbReference type="PANTHER" id="PTHR32196">
    <property type="entry name" value="ABC TRANSPORTER PERMEASE PROTEIN YPHD-RELATED-RELATED"/>
    <property type="match status" value="1"/>
</dbReference>
<dbReference type="GO" id="GO:0005886">
    <property type="term" value="C:plasma membrane"/>
    <property type="evidence" value="ECO:0007669"/>
    <property type="project" value="UniProtKB-SubCell"/>
</dbReference>
<reference evidence="7 8" key="1">
    <citation type="submission" date="2020-04" db="EMBL/GenBank/DDBJ databases">
        <title>Rhizobium sp. S-51 isolated from soil.</title>
        <authorList>
            <person name="Dahal R.H."/>
        </authorList>
    </citation>
    <scope>NUCLEOTIDE SEQUENCE [LARGE SCALE GENOMIC DNA]</scope>
    <source>
        <strain evidence="7 8">S-51</strain>
    </source>
</reference>
<evidence type="ECO:0000313" key="8">
    <source>
        <dbReference type="Proteomes" id="UP000541470"/>
    </source>
</evidence>
<dbReference type="EMBL" id="JABBGK010000003">
    <property type="protein sequence ID" value="NML75662.1"/>
    <property type="molecule type" value="Genomic_DNA"/>
</dbReference>
<feature type="transmembrane region" description="Helical" evidence="6">
    <location>
        <begin position="6"/>
        <end position="25"/>
    </location>
</feature>
<accession>A0A7Y0AYE2</accession>
<keyword evidence="5 6" id="KW-0472">Membrane</keyword>
<comment type="subcellular location">
    <subcellularLocation>
        <location evidence="1">Cell membrane</location>
        <topology evidence="1">Multi-pass membrane protein</topology>
    </subcellularLocation>
</comment>
<evidence type="ECO:0000256" key="4">
    <source>
        <dbReference type="ARBA" id="ARBA00022989"/>
    </source>
</evidence>
<keyword evidence="8" id="KW-1185">Reference proteome</keyword>
<feature type="transmembrane region" description="Helical" evidence="6">
    <location>
        <begin position="369"/>
        <end position="387"/>
    </location>
</feature>
<dbReference type="GO" id="GO:0022857">
    <property type="term" value="F:transmembrane transporter activity"/>
    <property type="evidence" value="ECO:0007669"/>
    <property type="project" value="InterPro"/>
</dbReference>
<feature type="transmembrane region" description="Helical" evidence="6">
    <location>
        <begin position="213"/>
        <end position="237"/>
    </location>
</feature>
<name>A0A7Y0AYE2_9HYPH</name>
<comment type="caution">
    <text evidence="7">The sequence shown here is derived from an EMBL/GenBank/DDBJ whole genome shotgun (WGS) entry which is preliminary data.</text>
</comment>
<feature type="transmembrane region" description="Helical" evidence="6">
    <location>
        <begin position="184"/>
        <end position="206"/>
    </location>
</feature>
<evidence type="ECO:0000256" key="2">
    <source>
        <dbReference type="ARBA" id="ARBA00022475"/>
    </source>
</evidence>
<keyword evidence="4 6" id="KW-1133">Transmembrane helix</keyword>